<sequence>MEPWEEELDVDDDDSELTSFSLRPCKRSSSHSLNPQPKPSASPGFIPGPAGAAQAAMHRRAEIQNHTSDEPIPTQEFIRRVFENGDDEDDDFATNPWLCALDLLRKEGDDSRTLLGSIKKGLDTHRVAKVVAMIKSCTPNGLGDLMLTLKDPTGTIGASIHRKALSEGEFGKSISVGAVLVLQKVAMFSPSRSACYLNVTLNNIVKVISKDSGPLATIDFPISSVNNPAPVSAESSKMLRLRPEKFLPSQESTQRIMNCLRQNSKVIGSERNTEKHMEGHTAPGRSFSQVAAVEKEPSLVEKAMPDGITKMPVREDITEVTGTAEELRMAERDKSSSITQPTVVAEKLKLGRRLAEEDDRSSISQPTIGSPDSVEIPDKNGRTTGAKRPRQPPSSTTSLPDYTEEQLNLFDFD</sequence>
<gene>
    <name evidence="3" type="ORF">M0R45_023015</name>
</gene>
<dbReference type="GO" id="GO:0000725">
    <property type="term" value="P:recombinational repair"/>
    <property type="evidence" value="ECO:0007669"/>
    <property type="project" value="InterPro"/>
</dbReference>
<accession>A0AAW1WLN7</accession>
<protein>
    <recommendedName>
        <fullName evidence="2">Homologous recombination OB-fold protein OB-fold domain-containing protein</fullName>
    </recommendedName>
</protein>
<feature type="compositionally biased region" description="Acidic residues" evidence="1">
    <location>
        <begin position="1"/>
        <end position="16"/>
    </location>
</feature>
<evidence type="ECO:0000259" key="2">
    <source>
        <dbReference type="Pfam" id="PF15072"/>
    </source>
</evidence>
<dbReference type="InterPro" id="IPR028045">
    <property type="entry name" value="HROB"/>
</dbReference>
<reference evidence="3 4" key="1">
    <citation type="journal article" date="2023" name="G3 (Bethesda)">
        <title>A chromosome-length genome assembly and annotation of blackberry (Rubus argutus, cv. 'Hillquist').</title>
        <authorList>
            <person name="Bruna T."/>
            <person name="Aryal R."/>
            <person name="Dudchenko O."/>
            <person name="Sargent D.J."/>
            <person name="Mead D."/>
            <person name="Buti M."/>
            <person name="Cavallini A."/>
            <person name="Hytonen T."/>
            <person name="Andres J."/>
            <person name="Pham M."/>
            <person name="Weisz D."/>
            <person name="Mascagni F."/>
            <person name="Usai G."/>
            <person name="Natali L."/>
            <person name="Bassil N."/>
            <person name="Fernandez G.E."/>
            <person name="Lomsadze A."/>
            <person name="Armour M."/>
            <person name="Olukolu B."/>
            <person name="Poorten T."/>
            <person name="Britton C."/>
            <person name="Davik J."/>
            <person name="Ashrafi H."/>
            <person name="Aiden E.L."/>
            <person name="Borodovsky M."/>
            <person name="Worthington M."/>
        </authorList>
    </citation>
    <scope>NUCLEOTIDE SEQUENCE [LARGE SCALE GENOMIC DNA]</scope>
    <source>
        <strain evidence="3">PI 553951</strain>
    </source>
</reference>
<keyword evidence="4" id="KW-1185">Reference proteome</keyword>
<evidence type="ECO:0000256" key="1">
    <source>
        <dbReference type="SAM" id="MobiDB-lite"/>
    </source>
</evidence>
<dbReference type="Pfam" id="PF15072">
    <property type="entry name" value="HROB"/>
    <property type="match status" value="1"/>
</dbReference>
<dbReference type="InterPro" id="IPR058570">
    <property type="entry name" value="HROB_OB"/>
</dbReference>
<dbReference type="PANTHER" id="PTHR14523">
    <property type="entry name" value="UNCHARACTERIZED PROTEIN C17ORF53 HOMOLOG"/>
    <property type="match status" value="1"/>
</dbReference>
<dbReference type="AlphaFoldDB" id="A0AAW1WLN7"/>
<dbReference type="Proteomes" id="UP001457282">
    <property type="component" value="Unassembled WGS sequence"/>
</dbReference>
<feature type="region of interest" description="Disordered" evidence="1">
    <location>
        <begin position="1"/>
        <end position="58"/>
    </location>
</feature>
<evidence type="ECO:0000313" key="3">
    <source>
        <dbReference type="EMBL" id="KAK9925749.1"/>
    </source>
</evidence>
<proteinExistence type="predicted"/>
<name>A0AAW1WLN7_RUBAR</name>
<dbReference type="EMBL" id="JBEDUW010000005">
    <property type="protein sequence ID" value="KAK9925749.1"/>
    <property type="molecule type" value="Genomic_DNA"/>
</dbReference>
<feature type="domain" description="Homologous recombination OB-fold protein OB-fold" evidence="2">
    <location>
        <begin position="126"/>
        <end position="211"/>
    </location>
</feature>
<feature type="region of interest" description="Disordered" evidence="1">
    <location>
        <begin position="354"/>
        <end position="413"/>
    </location>
</feature>
<feature type="compositionally biased region" description="Low complexity" evidence="1">
    <location>
        <begin position="39"/>
        <end position="56"/>
    </location>
</feature>
<evidence type="ECO:0000313" key="4">
    <source>
        <dbReference type="Proteomes" id="UP001457282"/>
    </source>
</evidence>
<comment type="caution">
    <text evidence="3">The sequence shown here is derived from an EMBL/GenBank/DDBJ whole genome shotgun (WGS) entry which is preliminary data.</text>
</comment>
<dbReference type="PANTHER" id="PTHR14523:SF1">
    <property type="entry name" value="HOMOLOGOUS RECOMBINATION OB-FOLD PROTEIN"/>
    <property type="match status" value="1"/>
</dbReference>
<organism evidence="3 4">
    <name type="scientific">Rubus argutus</name>
    <name type="common">Southern blackberry</name>
    <dbReference type="NCBI Taxonomy" id="59490"/>
    <lineage>
        <taxon>Eukaryota</taxon>
        <taxon>Viridiplantae</taxon>
        <taxon>Streptophyta</taxon>
        <taxon>Embryophyta</taxon>
        <taxon>Tracheophyta</taxon>
        <taxon>Spermatophyta</taxon>
        <taxon>Magnoliopsida</taxon>
        <taxon>eudicotyledons</taxon>
        <taxon>Gunneridae</taxon>
        <taxon>Pentapetalae</taxon>
        <taxon>rosids</taxon>
        <taxon>fabids</taxon>
        <taxon>Rosales</taxon>
        <taxon>Rosaceae</taxon>
        <taxon>Rosoideae</taxon>
        <taxon>Rosoideae incertae sedis</taxon>
        <taxon>Rubus</taxon>
    </lineage>
</organism>